<dbReference type="InterPro" id="IPR035901">
    <property type="entry name" value="GIY-YIG_endonuc_sf"/>
</dbReference>
<dbReference type="EMBL" id="MN740346">
    <property type="protein sequence ID" value="QHU01704.1"/>
    <property type="molecule type" value="Genomic_DNA"/>
</dbReference>
<feature type="domain" description="GIY-YIG" evidence="1">
    <location>
        <begin position="2"/>
        <end position="83"/>
    </location>
</feature>
<dbReference type="SUPFAM" id="SSF82771">
    <property type="entry name" value="GIY-YIG endonuclease"/>
    <property type="match status" value="1"/>
</dbReference>
<proteinExistence type="predicted"/>
<dbReference type="InterPro" id="IPR000305">
    <property type="entry name" value="GIY-YIG_endonuc"/>
</dbReference>
<protein>
    <recommendedName>
        <fullName evidence="1">GIY-YIG domain-containing protein</fullName>
    </recommendedName>
</protein>
<reference evidence="2" key="1">
    <citation type="journal article" date="2020" name="Nature">
        <title>Giant virus diversity and host interactions through global metagenomics.</title>
        <authorList>
            <person name="Schulz F."/>
            <person name="Roux S."/>
            <person name="Paez-Espino D."/>
            <person name="Jungbluth S."/>
            <person name="Walsh D.A."/>
            <person name="Denef V.J."/>
            <person name="McMahon K.D."/>
            <person name="Konstantinidis K.T."/>
            <person name="Eloe-Fadrosh E.A."/>
            <person name="Kyrpides N.C."/>
            <person name="Woyke T."/>
        </authorList>
    </citation>
    <scope>NUCLEOTIDE SEQUENCE</scope>
    <source>
        <strain evidence="2">GVMAG-M-3300025874-2</strain>
    </source>
</reference>
<accession>A0A6C0JDJ1</accession>
<dbReference type="PROSITE" id="PS50164">
    <property type="entry name" value="GIY_YIG"/>
    <property type="match status" value="1"/>
</dbReference>
<dbReference type="AlphaFoldDB" id="A0A6C0JDJ1"/>
<dbReference type="Pfam" id="PF01541">
    <property type="entry name" value="GIY-YIG"/>
    <property type="match status" value="1"/>
</dbReference>
<organism evidence="2">
    <name type="scientific">viral metagenome</name>
    <dbReference type="NCBI Taxonomy" id="1070528"/>
    <lineage>
        <taxon>unclassified sequences</taxon>
        <taxon>metagenomes</taxon>
        <taxon>organismal metagenomes</taxon>
    </lineage>
</organism>
<dbReference type="PANTHER" id="PTHR20208">
    <property type="entry name" value="STRUCTURE-SPECIFIC ENDONUCLEASE SUBUNIT SLX1"/>
    <property type="match status" value="1"/>
</dbReference>
<evidence type="ECO:0000313" key="2">
    <source>
        <dbReference type="EMBL" id="QHU01704.1"/>
    </source>
</evidence>
<name>A0A6C0JDJ1_9ZZZZ</name>
<dbReference type="PANTHER" id="PTHR20208:SF13">
    <property type="entry name" value="STRUCTURE-SPECIFIC ENDONUCLEASE SUBUNIT SLX1"/>
    <property type="match status" value="1"/>
</dbReference>
<evidence type="ECO:0000259" key="1">
    <source>
        <dbReference type="PROSITE" id="PS50164"/>
    </source>
</evidence>
<dbReference type="Gene3D" id="3.40.1440.10">
    <property type="entry name" value="GIY-YIG endonuclease"/>
    <property type="match status" value="1"/>
</dbReference>
<dbReference type="InterPro" id="IPR050381">
    <property type="entry name" value="SLX1_endonuclease"/>
</dbReference>
<sequence length="102" mass="12140">MNNYNLYLLTHTIHNRTYLGITNNLQRRIRQHNCEIKGGARYTSSFLLGGNWEYHFIKGKLTKSQALSYERTIKNMRRKGKGKTPVERRMYLIYKVCINLND</sequence>